<sequence length="158" mass="17941">VLSHKTDICAVLHIFTLNISASPYRLHAYDRPHVRYRAKHIAFANMPATQSTSLRSFIHCAHHSAHVKLHCLLRHHLIKWLMGKISVEIFITSLILLALQQQYPPSRHQRSIPLLRTSCTNLASATTVYWLLGIASHCTAKPPPQHAHSVATHSWQFP</sequence>
<accession>A0A0B2VBZ2</accession>
<keyword evidence="2" id="KW-1185">Reference proteome</keyword>
<comment type="caution">
    <text evidence="1">The sequence shown here is derived from an EMBL/GenBank/DDBJ whole genome shotgun (WGS) entry which is preliminary data.</text>
</comment>
<feature type="non-terminal residue" evidence="1">
    <location>
        <position position="1"/>
    </location>
</feature>
<dbReference type="EMBL" id="JPKZ01001610">
    <property type="protein sequence ID" value="KHN81031.1"/>
    <property type="molecule type" value="Genomic_DNA"/>
</dbReference>
<name>A0A0B2VBZ2_TOXCA</name>
<protein>
    <submittedName>
        <fullName evidence="1">Uncharacterized protein</fullName>
    </submittedName>
</protein>
<organism evidence="1 2">
    <name type="scientific">Toxocara canis</name>
    <name type="common">Canine roundworm</name>
    <dbReference type="NCBI Taxonomy" id="6265"/>
    <lineage>
        <taxon>Eukaryota</taxon>
        <taxon>Metazoa</taxon>
        <taxon>Ecdysozoa</taxon>
        <taxon>Nematoda</taxon>
        <taxon>Chromadorea</taxon>
        <taxon>Rhabditida</taxon>
        <taxon>Spirurina</taxon>
        <taxon>Ascaridomorpha</taxon>
        <taxon>Ascaridoidea</taxon>
        <taxon>Toxocaridae</taxon>
        <taxon>Toxocara</taxon>
    </lineage>
</organism>
<gene>
    <name evidence="1" type="ORF">Tcan_00492</name>
</gene>
<evidence type="ECO:0000313" key="1">
    <source>
        <dbReference type="EMBL" id="KHN81031.1"/>
    </source>
</evidence>
<reference evidence="1 2" key="1">
    <citation type="submission" date="2014-11" db="EMBL/GenBank/DDBJ databases">
        <title>Genetic blueprint of the zoonotic pathogen Toxocara canis.</title>
        <authorList>
            <person name="Zhu X.-Q."/>
            <person name="Korhonen P.K."/>
            <person name="Cai H."/>
            <person name="Young N.D."/>
            <person name="Nejsum P."/>
            <person name="von Samson-Himmelstjerna G."/>
            <person name="Boag P.R."/>
            <person name="Tan P."/>
            <person name="Li Q."/>
            <person name="Min J."/>
            <person name="Yang Y."/>
            <person name="Wang X."/>
            <person name="Fang X."/>
            <person name="Hall R.S."/>
            <person name="Hofmann A."/>
            <person name="Sternberg P.W."/>
            <person name="Jex A.R."/>
            <person name="Gasser R.B."/>
        </authorList>
    </citation>
    <scope>NUCLEOTIDE SEQUENCE [LARGE SCALE GENOMIC DNA]</scope>
    <source>
        <strain evidence="1">PN_DK_2014</strain>
    </source>
</reference>
<evidence type="ECO:0000313" key="2">
    <source>
        <dbReference type="Proteomes" id="UP000031036"/>
    </source>
</evidence>
<feature type="non-terminal residue" evidence="1">
    <location>
        <position position="158"/>
    </location>
</feature>
<proteinExistence type="predicted"/>
<dbReference type="AlphaFoldDB" id="A0A0B2VBZ2"/>
<dbReference type="Proteomes" id="UP000031036">
    <property type="component" value="Unassembled WGS sequence"/>
</dbReference>